<dbReference type="InterPro" id="IPR044623">
    <property type="entry name" value="HRD3"/>
</dbReference>
<dbReference type="Pfam" id="PF08238">
    <property type="entry name" value="Sel1"/>
    <property type="match status" value="8"/>
</dbReference>
<evidence type="ECO:0000313" key="3">
    <source>
        <dbReference type="Proteomes" id="UP001281410"/>
    </source>
</evidence>
<feature type="signal peptide" evidence="1">
    <location>
        <begin position="1"/>
        <end position="27"/>
    </location>
</feature>
<gene>
    <name evidence="2" type="ORF">Dsin_008162</name>
</gene>
<keyword evidence="3" id="KW-1185">Reference proteome</keyword>
<proteinExistence type="predicted"/>
<reference evidence="2" key="1">
    <citation type="journal article" date="2023" name="Plant J.">
        <title>Genome sequences and population genomics provide insights into the demographic history, inbreeding, and mutation load of two 'living fossil' tree species of Dipteronia.</title>
        <authorList>
            <person name="Feng Y."/>
            <person name="Comes H.P."/>
            <person name="Chen J."/>
            <person name="Zhu S."/>
            <person name="Lu R."/>
            <person name="Zhang X."/>
            <person name="Li P."/>
            <person name="Qiu J."/>
            <person name="Olsen K.M."/>
            <person name="Qiu Y."/>
        </authorList>
    </citation>
    <scope>NUCLEOTIDE SEQUENCE</scope>
    <source>
        <strain evidence="2">NBL</strain>
    </source>
</reference>
<sequence>MKPRFSTQRLILSLLIILSLYSPSLHARRVYLFISKDDFNDAASSSPEHEPAVFDDPMRIPDPGSWSPLFDPDMNPEAVNGSYYAAVSELMSAASKGNARMMAGAAAEIESAANDGDPHAQSVLAFLYGAGIMRERNEAKALMYHHFATQGGSFQSKMALAYTYYRQGMYEKAAKLYAEIAKTGVKSFLTSKDSPVVEPIMIHDGAEEDKEVLMNFHGEEDESFKMLVKEAEEGNAGAMYRIGMIHLLGLRGLRVDHAKALSWLSKAADKGEPESMYLLGEMYATGVVCVERNYTKALELLTLASEQHLYAAYDRMGYLYLNGYGVDKDYTKAIEYFQKAAENDGAGGHYNLGLMYLKGTGVKRNVQLAIKYFLIAANSGYDLAFYQLAKRFHTGVGLKKNLPMAAELYKLIAEYGPWNSLSRWGLESYIRGDVGKAFLLYSRMAEQGYEVAQSNAAWILDKYGERSMCMGESRLCTDAERHQRAHSLWQQASKQGNEYAASRIGDA</sequence>
<feature type="chain" id="PRO_5042211892" evidence="1">
    <location>
        <begin position="28"/>
        <end position="507"/>
    </location>
</feature>
<evidence type="ECO:0000313" key="2">
    <source>
        <dbReference type="EMBL" id="KAK3228300.1"/>
    </source>
</evidence>
<keyword evidence="1" id="KW-0732">Signal</keyword>
<protein>
    <submittedName>
        <fullName evidence="2">Uncharacterized protein</fullName>
    </submittedName>
</protein>
<dbReference type="InterPro" id="IPR011990">
    <property type="entry name" value="TPR-like_helical_dom_sf"/>
</dbReference>
<dbReference type="Gene3D" id="1.25.40.10">
    <property type="entry name" value="Tetratricopeptide repeat domain"/>
    <property type="match status" value="2"/>
</dbReference>
<organism evidence="2 3">
    <name type="scientific">Dipteronia sinensis</name>
    <dbReference type="NCBI Taxonomy" id="43782"/>
    <lineage>
        <taxon>Eukaryota</taxon>
        <taxon>Viridiplantae</taxon>
        <taxon>Streptophyta</taxon>
        <taxon>Embryophyta</taxon>
        <taxon>Tracheophyta</taxon>
        <taxon>Spermatophyta</taxon>
        <taxon>Magnoliopsida</taxon>
        <taxon>eudicotyledons</taxon>
        <taxon>Gunneridae</taxon>
        <taxon>Pentapetalae</taxon>
        <taxon>rosids</taxon>
        <taxon>malvids</taxon>
        <taxon>Sapindales</taxon>
        <taxon>Sapindaceae</taxon>
        <taxon>Hippocastanoideae</taxon>
        <taxon>Acereae</taxon>
        <taxon>Dipteronia</taxon>
    </lineage>
</organism>
<dbReference type="Proteomes" id="UP001281410">
    <property type="component" value="Unassembled WGS sequence"/>
</dbReference>
<dbReference type="InterPro" id="IPR006597">
    <property type="entry name" value="Sel1-like"/>
</dbReference>
<dbReference type="SUPFAM" id="SSF81901">
    <property type="entry name" value="HCP-like"/>
    <property type="match status" value="2"/>
</dbReference>
<dbReference type="GO" id="GO:0036503">
    <property type="term" value="P:ERAD pathway"/>
    <property type="evidence" value="ECO:0007669"/>
    <property type="project" value="InterPro"/>
</dbReference>
<dbReference type="PANTHER" id="PTHR45084">
    <property type="entry name" value="ERAD-ASSOCIATED E3 UBIQUITIN-PROTEIN LIGASE COMPONENT HRD3A-RELATED"/>
    <property type="match status" value="1"/>
</dbReference>
<accession>A0AAE0B2X2</accession>
<dbReference type="PANTHER" id="PTHR45084:SF1">
    <property type="entry name" value="ERAD-ASSOCIATED E3 UBIQUITIN-PROTEIN LIGASE COMPONENT HRD3A-RELATED"/>
    <property type="match status" value="1"/>
</dbReference>
<comment type="caution">
    <text evidence="2">The sequence shown here is derived from an EMBL/GenBank/DDBJ whole genome shotgun (WGS) entry which is preliminary data.</text>
</comment>
<dbReference type="AlphaFoldDB" id="A0AAE0B2X2"/>
<evidence type="ECO:0000256" key="1">
    <source>
        <dbReference type="SAM" id="SignalP"/>
    </source>
</evidence>
<dbReference type="EMBL" id="JANJYJ010000002">
    <property type="protein sequence ID" value="KAK3228300.1"/>
    <property type="molecule type" value="Genomic_DNA"/>
</dbReference>
<dbReference type="SMART" id="SM00671">
    <property type="entry name" value="SEL1"/>
    <property type="match status" value="7"/>
</dbReference>
<name>A0AAE0B2X2_9ROSI</name>